<dbReference type="EMBL" id="PQXO01000176">
    <property type="protein sequence ID" value="TGO88209.1"/>
    <property type="molecule type" value="Genomic_DNA"/>
</dbReference>
<dbReference type="GO" id="GO:0052689">
    <property type="term" value="F:carboxylic ester hydrolase activity"/>
    <property type="evidence" value="ECO:0007669"/>
    <property type="project" value="UniProtKB-ARBA"/>
</dbReference>
<gene>
    <name evidence="3" type="ORF">BPOR_0176g00040</name>
</gene>
<dbReference type="Pfam" id="PF01083">
    <property type="entry name" value="Cutinase"/>
    <property type="match status" value="1"/>
</dbReference>
<dbReference type="PANTHER" id="PTHR33630">
    <property type="entry name" value="CUTINASE RV1984C-RELATED-RELATED"/>
    <property type="match status" value="1"/>
</dbReference>
<reference evidence="3 4" key="1">
    <citation type="submission" date="2017-12" db="EMBL/GenBank/DDBJ databases">
        <title>Comparative genomics of Botrytis spp.</title>
        <authorList>
            <person name="Valero-Jimenez C.A."/>
            <person name="Tapia P."/>
            <person name="Veloso J."/>
            <person name="Silva-Moreno E."/>
            <person name="Staats M."/>
            <person name="Valdes J.H."/>
            <person name="Van Kan J.A.L."/>
        </authorList>
    </citation>
    <scope>NUCLEOTIDE SEQUENCE [LARGE SCALE GENOMIC DNA]</scope>
    <source>
        <strain evidence="3 4">MUCL3349</strain>
    </source>
</reference>
<sequence>MGHFPLISKVGDRMTALVLYGDPRHIPNESFDVRDNNVTGKYLRITSQISVIENQYASKIANCCNVEDPVCASGTNLAAHLVYPQNWDTTAAAAAWVQTMLEG</sequence>
<keyword evidence="4" id="KW-1185">Reference proteome</keyword>
<dbReference type="Gene3D" id="3.40.50.1820">
    <property type="entry name" value="alpha/beta hydrolase"/>
    <property type="match status" value="1"/>
</dbReference>
<name>A0A4Z1KUK0_9HELO</name>
<keyword evidence="2" id="KW-1015">Disulfide bond</keyword>
<dbReference type="SUPFAM" id="SSF53474">
    <property type="entry name" value="alpha/beta-Hydrolases"/>
    <property type="match status" value="1"/>
</dbReference>
<evidence type="ECO:0000256" key="2">
    <source>
        <dbReference type="ARBA" id="ARBA00023157"/>
    </source>
</evidence>
<dbReference type="AlphaFoldDB" id="A0A4Z1KUK0"/>
<proteinExistence type="predicted"/>
<evidence type="ECO:0000256" key="1">
    <source>
        <dbReference type="ARBA" id="ARBA00022801"/>
    </source>
</evidence>
<evidence type="ECO:0000313" key="3">
    <source>
        <dbReference type="EMBL" id="TGO88209.1"/>
    </source>
</evidence>
<comment type="caution">
    <text evidence="3">The sequence shown here is derived from an EMBL/GenBank/DDBJ whole genome shotgun (WGS) entry which is preliminary data.</text>
</comment>
<keyword evidence="1" id="KW-0378">Hydrolase</keyword>
<dbReference type="InterPro" id="IPR000675">
    <property type="entry name" value="Cutinase/axe"/>
</dbReference>
<evidence type="ECO:0000313" key="4">
    <source>
        <dbReference type="Proteomes" id="UP000297280"/>
    </source>
</evidence>
<organism evidence="3 4">
    <name type="scientific">Botrytis porri</name>
    <dbReference type="NCBI Taxonomy" id="87229"/>
    <lineage>
        <taxon>Eukaryota</taxon>
        <taxon>Fungi</taxon>
        <taxon>Dikarya</taxon>
        <taxon>Ascomycota</taxon>
        <taxon>Pezizomycotina</taxon>
        <taxon>Leotiomycetes</taxon>
        <taxon>Helotiales</taxon>
        <taxon>Sclerotiniaceae</taxon>
        <taxon>Botrytis</taxon>
    </lineage>
</organism>
<accession>A0A4Z1KUK0</accession>
<protein>
    <submittedName>
        <fullName evidence="3">Uncharacterized protein</fullName>
    </submittedName>
</protein>
<dbReference type="InterPro" id="IPR029058">
    <property type="entry name" value="AB_hydrolase_fold"/>
</dbReference>
<dbReference type="PANTHER" id="PTHR33630:SF9">
    <property type="entry name" value="CUTINASE 4"/>
    <property type="match status" value="1"/>
</dbReference>
<dbReference type="Proteomes" id="UP000297280">
    <property type="component" value="Unassembled WGS sequence"/>
</dbReference>